<evidence type="ECO:0000313" key="2">
    <source>
        <dbReference type="EMBL" id="CAB4191559.1"/>
    </source>
</evidence>
<gene>
    <name evidence="2" type="ORF">UFOVP1229_46</name>
</gene>
<organism evidence="2">
    <name type="scientific">uncultured Caudovirales phage</name>
    <dbReference type="NCBI Taxonomy" id="2100421"/>
    <lineage>
        <taxon>Viruses</taxon>
        <taxon>Duplodnaviria</taxon>
        <taxon>Heunggongvirae</taxon>
        <taxon>Uroviricota</taxon>
        <taxon>Caudoviricetes</taxon>
        <taxon>Peduoviridae</taxon>
        <taxon>Maltschvirus</taxon>
        <taxon>Maltschvirus maltsch</taxon>
    </lineage>
</organism>
<sequence>MKRPYYEAQIRFHHDQKWQPLSRSRTEQEARDSITNMQGVMRGLADFRIRPLPGQIDRPTVQCSIAETPSLRGRSYVSLYKDANGQPIPVSDLGKPKSQQKLRRIRRRQFS</sequence>
<evidence type="ECO:0000256" key="1">
    <source>
        <dbReference type="SAM" id="MobiDB-lite"/>
    </source>
</evidence>
<proteinExistence type="predicted"/>
<feature type="compositionally biased region" description="Basic residues" evidence="1">
    <location>
        <begin position="98"/>
        <end position="111"/>
    </location>
</feature>
<accession>A0A6J5R3R0</accession>
<reference evidence="2" key="1">
    <citation type="submission" date="2020-05" db="EMBL/GenBank/DDBJ databases">
        <authorList>
            <person name="Chiriac C."/>
            <person name="Salcher M."/>
            <person name="Ghai R."/>
            <person name="Kavagutti S V."/>
        </authorList>
    </citation>
    <scope>NUCLEOTIDE SEQUENCE</scope>
</reference>
<dbReference type="EMBL" id="LR797178">
    <property type="protein sequence ID" value="CAB4191559.1"/>
    <property type="molecule type" value="Genomic_DNA"/>
</dbReference>
<protein>
    <submittedName>
        <fullName evidence="2">Uncharacterized protein</fullName>
    </submittedName>
</protein>
<feature type="region of interest" description="Disordered" evidence="1">
    <location>
        <begin position="87"/>
        <end position="111"/>
    </location>
</feature>
<name>A0A6J5R3R0_9CAUD</name>